<proteinExistence type="predicted"/>
<sequence length="532" mass="57354">MATLSSPLQTPNTASAQGELPNRKKAGARPKPQARHAPPTHFLCFPLVTDESVRQLTESLAYFRSVTTPLSEQDPDATPEPEDQTQQGTTAKSAEPDGERQKLRLLPESAHRPPGTYHLTLGTMNLSKQEDMDKAVALLQQIDYLALLKDAESGDGIVRQAKARARAKNAETKGETESVLEKRHDGGEGDGPPRRQNGEATILSNTETSESANTLSHPGSSKESASTLSHTESSKESANTSSHSESSEVSQYKLLANTYPTKGGPPSSSSSSSSSSQQPRPLKSLTRPISPPPLTTSSTSTTTSPSSAVPPLSISLHSLGVFPKPTGARVFFAHPHDPSNRLQRFGQPIRRRFRDAGLITETRPLVLHATVANLIYARGQDRRGGGGGGGKGKSSAKGKPRARDGTVDATEVLRFFNGDDNRGRSARQGDHMGAMSESIALDTSAQKSTQEPQRPEAASRATLHVQSDHERDHDHDHDHNHDHNLSSPYVWARDIPITCVRICKMGAEPSVLPGWGLEYRAVAEMVFMPDAV</sequence>
<gene>
    <name evidence="3" type="ORF">CLCR_04795</name>
</gene>
<dbReference type="OrthoDB" id="277832at2759"/>
<feature type="compositionally biased region" description="Basic and acidic residues" evidence="1">
    <location>
        <begin position="168"/>
        <end position="197"/>
    </location>
</feature>
<feature type="region of interest" description="Disordered" evidence="1">
    <location>
        <begin position="379"/>
        <end position="484"/>
    </location>
</feature>
<accession>A0A1C1CJP2</accession>
<comment type="caution">
    <text evidence="3">The sequence shown here is derived from an EMBL/GenBank/DDBJ whole genome shotgun (WGS) entry which is preliminary data.</text>
</comment>
<dbReference type="VEuPathDB" id="FungiDB:CLCR_04795"/>
<dbReference type="InterPro" id="IPR019510">
    <property type="entry name" value="AKAP7-like_phosphoesterase"/>
</dbReference>
<feature type="compositionally biased region" description="Low complexity" evidence="1">
    <location>
        <begin position="236"/>
        <end position="250"/>
    </location>
</feature>
<feature type="region of interest" description="Disordered" evidence="1">
    <location>
        <begin position="1"/>
        <end position="39"/>
    </location>
</feature>
<dbReference type="VEuPathDB" id="FungiDB:G647_03241"/>
<feature type="domain" description="A-kinase anchor protein 7-like phosphoesterase" evidence="2">
    <location>
        <begin position="310"/>
        <end position="384"/>
    </location>
</feature>
<dbReference type="Gene3D" id="3.90.1140.10">
    <property type="entry name" value="Cyclic phosphodiesterase"/>
    <property type="match status" value="2"/>
</dbReference>
<feature type="compositionally biased region" description="Low complexity" evidence="1">
    <location>
        <begin position="295"/>
        <end position="310"/>
    </location>
</feature>
<dbReference type="AlphaFoldDB" id="A0A1C1CJP2"/>
<dbReference type="STRING" id="86049.A0A1C1CJP2"/>
<feature type="compositionally biased region" description="Basic residues" evidence="1">
    <location>
        <begin position="23"/>
        <end position="34"/>
    </location>
</feature>
<dbReference type="Proteomes" id="UP000094526">
    <property type="component" value="Unassembled WGS sequence"/>
</dbReference>
<feature type="compositionally biased region" description="Polar residues" evidence="1">
    <location>
        <begin position="1"/>
        <end position="16"/>
    </location>
</feature>
<dbReference type="PANTHER" id="PTHR13360:SF1">
    <property type="entry name" value="ACTIVATING SIGNAL COINTEGRATOR 1 COMPLEX SUBUNIT 1"/>
    <property type="match status" value="1"/>
</dbReference>
<evidence type="ECO:0000313" key="3">
    <source>
        <dbReference type="EMBL" id="OCT48652.1"/>
    </source>
</evidence>
<feature type="compositionally biased region" description="Polar residues" evidence="1">
    <location>
        <begin position="441"/>
        <end position="452"/>
    </location>
</feature>
<protein>
    <recommendedName>
        <fullName evidence="2">A-kinase anchor protein 7-like phosphoesterase domain-containing protein</fullName>
    </recommendedName>
</protein>
<organism evidence="3 4">
    <name type="scientific">Cladophialophora carrionii</name>
    <dbReference type="NCBI Taxonomy" id="86049"/>
    <lineage>
        <taxon>Eukaryota</taxon>
        <taxon>Fungi</taxon>
        <taxon>Dikarya</taxon>
        <taxon>Ascomycota</taxon>
        <taxon>Pezizomycotina</taxon>
        <taxon>Eurotiomycetes</taxon>
        <taxon>Chaetothyriomycetidae</taxon>
        <taxon>Chaetothyriales</taxon>
        <taxon>Herpotrichiellaceae</taxon>
        <taxon>Cladophialophora</taxon>
    </lineage>
</organism>
<dbReference type="PANTHER" id="PTHR13360">
    <property type="entry name" value="ACTIVATING SIGNAL COINTEGRATOR 1 COMPLEX SUBUNIT 1"/>
    <property type="match status" value="1"/>
</dbReference>
<dbReference type="InterPro" id="IPR009097">
    <property type="entry name" value="Cyclic_Pdiesterase"/>
</dbReference>
<reference evidence="4" key="1">
    <citation type="submission" date="2015-07" db="EMBL/GenBank/DDBJ databases">
        <authorList>
            <person name="Teixeira M.M."/>
            <person name="Souza R.C."/>
            <person name="Almeida L.G."/>
            <person name="Vicente V.A."/>
            <person name="de Hoog S."/>
            <person name="Bocca A.L."/>
            <person name="de Almeida S.R."/>
            <person name="Vasconcelos A.T."/>
            <person name="Felipe M.S."/>
        </authorList>
    </citation>
    <scope>NUCLEOTIDE SEQUENCE [LARGE SCALE GENOMIC DNA]</scope>
    <source>
        <strain evidence="4">KSF</strain>
    </source>
</reference>
<dbReference type="GO" id="GO:0006355">
    <property type="term" value="P:regulation of DNA-templated transcription"/>
    <property type="evidence" value="ECO:0007669"/>
    <property type="project" value="TreeGrafter"/>
</dbReference>
<dbReference type="GO" id="GO:0006307">
    <property type="term" value="P:DNA alkylation repair"/>
    <property type="evidence" value="ECO:0007669"/>
    <property type="project" value="InterPro"/>
</dbReference>
<evidence type="ECO:0000259" key="2">
    <source>
        <dbReference type="Pfam" id="PF10469"/>
    </source>
</evidence>
<feature type="region of interest" description="Disordered" evidence="1">
    <location>
        <begin position="166"/>
        <end position="310"/>
    </location>
</feature>
<dbReference type="EMBL" id="LGRB01000011">
    <property type="protein sequence ID" value="OCT48652.1"/>
    <property type="molecule type" value="Genomic_DNA"/>
</dbReference>
<dbReference type="InterPro" id="IPR009210">
    <property type="entry name" value="ASCC1"/>
</dbReference>
<feature type="compositionally biased region" description="Basic and acidic residues" evidence="1">
    <location>
        <begin position="466"/>
        <end position="484"/>
    </location>
</feature>
<feature type="compositionally biased region" description="Basic and acidic residues" evidence="1">
    <location>
        <begin position="417"/>
        <end position="430"/>
    </location>
</feature>
<feature type="compositionally biased region" description="Acidic residues" evidence="1">
    <location>
        <begin position="73"/>
        <end position="83"/>
    </location>
</feature>
<dbReference type="GO" id="GO:0005634">
    <property type="term" value="C:nucleus"/>
    <property type="evidence" value="ECO:0007669"/>
    <property type="project" value="TreeGrafter"/>
</dbReference>
<name>A0A1C1CJP2_9EURO</name>
<feature type="compositionally biased region" description="Low complexity" evidence="1">
    <location>
        <begin position="267"/>
        <end position="276"/>
    </location>
</feature>
<evidence type="ECO:0000256" key="1">
    <source>
        <dbReference type="SAM" id="MobiDB-lite"/>
    </source>
</evidence>
<dbReference type="SUPFAM" id="SSF55144">
    <property type="entry name" value="LigT-like"/>
    <property type="match status" value="1"/>
</dbReference>
<keyword evidence="4" id="KW-1185">Reference proteome</keyword>
<feature type="region of interest" description="Disordered" evidence="1">
    <location>
        <begin position="66"/>
        <end position="116"/>
    </location>
</feature>
<feature type="compositionally biased region" description="Polar residues" evidence="1">
    <location>
        <begin position="198"/>
        <end position="231"/>
    </location>
</feature>
<dbReference type="Pfam" id="PF10469">
    <property type="entry name" value="AKAP7_NLS"/>
    <property type="match status" value="1"/>
</dbReference>
<evidence type="ECO:0000313" key="4">
    <source>
        <dbReference type="Proteomes" id="UP000094526"/>
    </source>
</evidence>